<reference evidence="2" key="2">
    <citation type="submission" date="2020-11" db="EMBL/GenBank/DDBJ databases">
        <authorList>
            <person name="McCartney M.A."/>
            <person name="Auch B."/>
            <person name="Kono T."/>
            <person name="Mallez S."/>
            <person name="Becker A."/>
            <person name="Gohl D.M."/>
            <person name="Silverstein K.A.T."/>
            <person name="Koren S."/>
            <person name="Bechman K.B."/>
            <person name="Herman A."/>
            <person name="Abrahante J.E."/>
            <person name="Garbe J."/>
        </authorList>
    </citation>
    <scope>NUCLEOTIDE SEQUENCE</scope>
    <source>
        <strain evidence="2">Duluth1</strain>
        <tissue evidence="2">Whole animal</tissue>
    </source>
</reference>
<name>A0A9D4S0K3_DREPO</name>
<evidence type="ECO:0000313" key="3">
    <source>
        <dbReference type="Proteomes" id="UP000828390"/>
    </source>
</evidence>
<organism evidence="2 3">
    <name type="scientific">Dreissena polymorpha</name>
    <name type="common">Zebra mussel</name>
    <name type="synonym">Mytilus polymorpha</name>
    <dbReference type="NCBI Taxonomy" id="45954"/>
    <lineage>
        <taxon>Eukaryota</taxon>
        <taxon>Metazoa</taxon>
        <taxon>Spiralia</taxon>
        <taxon>Lophotrochozoa</taxon>
        <taxon>Mollusca</taxon>
        <taxon>Bivalvia</taxon>
        <taxon>Autobranchia</taxon>
        <taxon>Heteroconchia</taxon>
        <taxon>Euheterodonta</taxon>
        <taxon>Imparidentia</taxon>
        <taxon>Neoheterodontei</taxon>
        <taxon>Myida</taxon>
        <taxon>Dreissenoidea</taxon>
        <taxon>Dreissenidae</taxon>
        <taxon>Dreissena</taxon>
    </lineage>
</organism>
<protein>
    <submittedName>
        <fullName evidence="2">Uncharacterized protein</fullName>
    </submittedName>
</protein>
<keyword evidence="3" id="KW-1185">Reference proteome</keyword>
<reference evidence="2" key="1">
    <citation type="journal article" date="2019" name="bioRxiv">
        <title>The Genome of the Zebra Mussel, Dreissena polymorpha: A Resource for Invasive Species Research.</title>
        <authorList>
            <person name="McCartney M.A."/>
            <person name="Auch B."/>
            <person name="Kono T."/>
            <person name="Mallez S."/>
            <person name="Zhang Y."/>
            <person name="Obille A."/>
            <person name="Becker A."/>
            <person name="Abrahante J.E."/>
            <person name="Garbe J."/>
            <person name="Badalamenti J.P."/>
            <person name="Herman A."/>
            <person name="Mangelson H."/>
            <person name="Liachko I."/>
            <person name="Sullivan S."/>
            <person name="Sone E.D."/>
            <person name="Koren S."/>
            <person name="Silverstein K.A.T."/>
            <person name="Beckman K.B."/>
            <person name="Gohl D.M."/>
        </authorList>
    </citation>
    <scope>NUCLEOTIDE SEQUENCE</scope>
    <source>
        <strain evidence="2">Duluth1</strain>
        <tissue evidence="2">Whole animal</tissue>
    </source>
</reference>
<sequence>MLAKLIYEHKFLNIENQTTRTTSFKVSCISHNPEQPTLLLSATQTKSPDETAIKSIVADSDNIKPSLDETTPTRGRKISNRSTYRAERSSQSSGPYRRQSSKTRATTDETCFVFRTKKIAGESVDHVEGFLLATDDEKHQDKM</sequence>
<dbReference type="EMBL" id="JAIWYP010000001">
    <property type="protein sequence ID" value="KAH3885422.1"/>
    <property type="molecule type" value="Genomic_DNA"/>
</dbReference>
<accession>A0A9D4S0K3</accession>
<feature type="region of interest" description="Disordered" evidence="1">
    <location>
        <begin position="55"/>
        <end position="107"/>
    </location>
</feature>
<proteinExistence type="predicted"/>
<comment type="caution">
    <text evidence="2">The sequence shown here is derived from an EMBL/GenBank/DDBJ whole genome shotgun (WGS) entry which is preliminary data.</text>
</comment>
<gene>
    <name evidence="2" type="ORF">DPMN_009415</name>
</gene>
<evidence type="ECO:0000313" key="2">
    <source>
        <dbReference type="EMBL" id="KAH3885422.1"/>
    </source>
</evidence>
<dbReference type="Proteomes" id="UP000828390">
    <property type="component" value="Unassembled WGS sequence"/>
</dbReference>
<dbReference type="AlphaFoldDB" id="A0A9D4S0K3"/>
<evidence type="ECO:0000256" key="1">
    <source>
        <dbReference type="SAM" id="MobiDB-lite"/>
    </source>
</evidence>